<accession>A0ABT6WPU3</accession>
<dbReference type="EMBL" id="JASCTH010000016">
    <property type="protein sequence ID" value="MDI6101706.1"/>
    <property type="molecule type" value="Genomic_DNA"/>
</dbReference>
<comment type="caution">
    <text evidence="4">The sequence shown here is derived from an EMBL/GenBank/DDBJ whole genome shotgun (WGS) entry which is preliminary data.</text>
</comment>
<evidence type="ECO:0000256" key="1">
    <source>
        <dbReference type="SAM" id="MobiDB-lite"/>
    </source>
</evidence>
<organism evidence="4 5">
    <name type="scientific">Actinoplanes sandaracinus</name>
    <dbReference type="NCBI Taxonomy" id="3045177"/>
    <lineage>
        <taxon>Bacteria</taxon>
        <taxon>Bacillati</taxon>
        <taxon>Actinomycetota</taxon>
        <taxon>Actinomycetes</taxon>
        <taxon>Micromonosporales</taxon>
        <taxon>Micromonosporaceae</taxon>
        <taxon>Actinoplanes</taxon>
    </lineage>
</organism>
<evidence type="ECO:0000259" key="3">
    <source>
        <dbReference type="Pfam" id="PF05360"/>
    </source>
</evidence>
<dbReference type="RefSeq" id="WP_282762690.1">
    <property type="nucleotide sequence ID" value="NZ_JASCTH010000016.1"/>
</dbReference>
<dbReference type="PANTHER" id="PTHR37290">
    <property type="entry name" value="INNER MEMBRANE PROTEIN YIAA-RELATED"/>
    <property type="match status" value="1"/>
</dbReference>
<gene>
    <name evidence="4" type="ORF">QLQ12_24090</name>
</gene>
<name>A0ABT6WPU3_9ACTN</name>
<feature type="compositionally biased region" description="Polar residues" evidence="1">
    <location>
        <begin position="76"/>
        <end position="86"/>
    </location>
</feature>
<keyword evidence="2" id="KW-0472">Membrane</keyword>
<dbReference type="InterPro" id="IPR008024">
    <property type="entry name" value="YiaAB"/>
</dbReference>
<protein>
    <submittedName>
        <fullName evidence="4">YiaA/YiaB family inner membrane protein</fullName>
    </submittedName>
</protein>
<reference evidence="4 5" key="1">
    <citation type="submission" date="2023-05" db="EMBL/GenBank/DDBJ databases">
        <title>Actinoplanes sp. NEAU-A12 genome sequencing.</title>
        <authorList>
            <person name="Wang Z.-S."/>
        </authorList>
    </citation>
    <scope>NUCLEOTIDE SEQUENCE [LARGE SCALE GENOMIC DNA]</scope>
    <source>
        <strain evidence="4 5">NEAU-A12</strain>
    </source>
</reference>
<feature type="transmembrane region" description="Helical" evidence="2">
    <location>
        <begin position="12"/>
        <end position="33"/>
    </location>
</feature>
<feature type="region of interest" description="Disordered" evidence="1">
    <location>
        <begin position="71"/>
        <end position="93"/>
    </location>
</feature>
<evidence type="ECO:0000313" key="4">
    <source>
        <dbReference type="EMBL" id="MDI6101706.1"/>
    </source>
</evidence>
<dbReference type="Proteomes" id="UP001241758">
    <property type="component" value="Unassembled WGS sequence"/>
</dbReference>
<evidence type="ECO:0000313" key="5">
    <source>
        <dbReference type="Proteomes" id="UP001241758"/>
    </source>
</evidence>
<keyword evidence="2" id="KW-0812">Transmembrane</keyword>
<evidence type="ECO:0000256" key="2">
    <source>
        <dbReference type="SAM" id="Phobius"/>
    </source>
</evidence>
<feature type="domain" description="YiaAB two helix" evidence="3">
    <location>
        <begin position="17"/>
        <end position="67"/>
    </location>
</feature>
<keyword evidence="5" id="KW-1185">Reference proteome</keyword>
<dbReference type="PANTHER" id="PTHR37290:SF2">
    <property type="entry name" value="INNER MEMBRANE PROTEIN YIAB"/>
    <property type="match status" value="1"/>
</dbReference>
<sequence>MAYPPPSAVKPSAASVGASWAALALGIVAFVVGLWNATMTLSEKGFYGLAFALALFAAVAVQKNVRDALQHGEPSQAASYQSDTTTGGPGGLD</sequence>
<dbReference type="Pfam" id="PF05360">
    <property type="entry name" value="YiaAB"/>
    <property type="match status" value="1"/>
</dbReference>
<keyword evidence="2" id="KW-1133">Transmembrane helix</keyword>
<feature type="transmembrane region" description="Helical" evidence="2">
    <location>
        <begin position="45"/>
        <end position="61"/>
    </location>
</feature>
<dbReference type="InterPro" id="IPR038972">
    <property type="entry name" value="YiaA-like"/>
</dbReference>
<proteinExistence type="predicted"/>